<dbReference type="SMART" id="SM00443">
    <property type="entry name" value="G_patch"/>
    <property type="match status" value="1"/>
</dbReference>
<feature type="compositionally biased region" description="Basic and acidic residues" evidence="5">
    <location>
        <begin position="1"/>
        <end position="30"/>
    </location>
</feature>
<keyword evidence="9" id="KW-1185">Reference proteome</keyword>
<dbReference type="AlphaFoldDB" id="A0A9P4UQN3"/>
<keyword evidence="3" id="KW-0539">Nucleus</keyword>
<comment type="subcellular location">
    <subcellularLocation>
        <location evidence="1">Nucleus</location>
    </subcellularLocation>
</comment>
<feature type="compositionally biased region" description="Basic and acidic residues" evidence="5">
    <location>
        <begin position="86"/>
        <end position="113"/>
    </location>
</feature>
<evidence type="ECO:0000313" key="9">
    <source>
        <dbReference type="Proteomes" id="UP000799441"/>
    </source>
</evidence>
<feature type="compositionally biased region" description="Basic and acidic residues" evidence="5">
    <location>
        <begin position="37"/>
        <end position="55"/>
    </location>
</feature>
<feature type="region of interest" description="Disordered" evidence="5">
    <location>
        <begin position="496"/>
        <end position="520"/>
    </location>
</feature>
<dbReference type="SUPFAM" id="SSF54928">
    <property type="entry name" value="RNA-binding domain, RBD"/>
    <property type="match status" value="1"/>
</dbReference>
<keyword evidence="2 4" id="KW-0694">RNA-binding</keyword>
<gene>
    <name evidence="8" type="ORF">K431DRAFT_131622</name>
</gene>
<dbReference type="Pfam" id="PF01585">
    <property type="entry name" value="G-patch"/>
    <property type="match status" value="1"/>
</dbReference>
<feature type="compositionally biased region" description="Acidic residues" evidence="5">
    <location>
        <begin position="136"/>
        <end position="158"/>
    </location>
</feature>
<evidence type="ECO:0000259" key="6">
    <source>
        <dbReference type="PROSITE" id="PS50102"/>
    </source>
</evidence>
<evidence type="ECO:0000256" key="4">
    <source>
        <dbReference type="PROSITE-ProRule" id="PRU00176"/>
    </source>
</evidence>
<evidence type="ECO:0008006" key="10">
    <source>
        <dbReference type="Google" id="ProtNLM"/>
    </source>
</evidence>
<dbReference type="PANTHER" id="PTHR13948:SF3">
    <property type="entry name" value="FI21118P1"/>
    <property type="match status" value="1"/>
</dbReference>
<dbReference type="GO" id="GO:0000398">
    <property type="term" value="P:mRNA splicing, via spliceosome"/>
    <property type="evidence" value="ECO:0007669"/>
    <property type="project" value="TreeGrafter"/>
</dbReference>
<feature type="domain" description="RRM" evidence="6">
    <location>
        <begin position="166"/>
        <end position="259"/>
    </location>
</feature>
<dbReference type="PROSITE" id="PS50174">
    <property type="entry name" value="G_PATCH"/>
    <property type="match status" value="1"/>
</dbReference>
<dbReference type="SMART" id="SM00360">
    <property type="entry name" value="RRM"/>
    <property type="match status" value="1"/>
</dbReference>
<dbReference type="PANTHER" id="PTHR13948">
    <property type="entry name" value="RNA-BINDING PROTEIN"/>
    <property type="match status" value="1"/>
</dbReference>
<evidence type="ECO:0000256" key="1">
    <source>
        <dbReference type="ARBA" id="ARBA00004123"/>
    </source>
</evidence>
<evidence type="ECO:0000256" key="2">
    <source>
        <dbReference type="ARBA" id="ARBA00022884"/>
    </source>
</evidence>
<dbReference type="InterPro" id="IPR035979">
    <property type="entry name" value="RBD_domain_sf"/>
</dbReference>
<dbReference type="Gene3D" id="3.30.70.330">
    <property type="match status" value="1"/>
</dbReference>
<dbReference type="InterPro" id="IPR000504">
    <property type="entry name" value="RRM_dom"/>
</dbReference>
<evidence type="ECO:0000256" key="3">
    <source>
        <dbReference type="ARBA" id="ARBA00023242"/>
    </source>
</evidence>
<name>A0A9P4UQN3_9PEZI</name>
<dbReference type="GO" id="GO:0005634">
    <property type="term" value="C:nucleus"/>
    <property type="evidence" value="ECO:0007669"/>
    <property type="project" value="UniProtKB-SubCell"/>
</dbReference>
<dbReference type="PROSITE" id="PS50102">
    <property type="entry name" value="RRM"/>
    <property type="match status" value="1"/>
</dbReference>
<comment type="caution">
    <text evidence="8">The sequence shown here is derived from an EMBL/GenBank/DDBJ whole genome shotgun (WGS) entry which is preliminary data.</text>
</comment>
<accession>A0A9P4UQN3</accession>
<organism evidence="8 9">
    <name type="scientific">Polychaeton citri CBS 116435</name>
    <dbReference type="NCBI Taxonomy" id="1314669"/>
    <lineage>
        <taxon>Eukaryota</taxon>
        <taxon>Fungi</taxon>
        <taxon>Dikarya</taxon>
        <taxon>Ascomycota</taxon>
        <taxon>Pezizomycotina</taxon>
        <taxon>Dothideomycetes</taxon>
        <taxon>Dothideomycetidae</taxon>
        <taxon>Capnodiales</taxon>
        <taxon>Capnodiaceae</taxon>
        <taxon>Polychaeton</taxon>
    </lineage>
</organism>
<dbReference type="GO" id="GO:0003723">
    <property type="term" value="F:RNA binding"/>
    <property type="evidence" value="ECO:0007669"/>
    <property type="project" value="UniProtKB-UniRule"/>
</dbReference>
<evidence type="ECO:0000256" key="5">
    <source>
        <dbReference type="SAM" id="MobiDB-lite"/>
    </source>
</evidence>
<dbReference type="Proteomes" id="UP000799441">
    <property type="component" value="Unassembled WGS sequence"/>
</dbReference>
<evidence type="ECO:0000259" key="7">
    <source>
        <dbReference type="PROSITE" id="PS50174"/>
    </source>
</evidence>
<dbReference type="EMBL" id="MU003770">
    <property type="protein sequence ID" value="KAF2724722.1"/>
    <property type="molecule type" value="Genomic_DNA"/>
</dbReference>
<proteinExistence type="predicted"/>
<reference evidence="8" key="1">
    <citation type="journal article" date="2020" name="Stud. Mycol.">
        <title>101 Dothideomycetes genomes: a test case for predicting lifestyles and emergence of pathogens.</title>
        <authorList>
            <person name="Haridas S."/>
            <person name="Albert R."/>
            <person name="Binder M."/>
            <person name="Bloem J."/>
            <person name="Labutti K."/>
            <person name="Salamov A."/>
            <person name="Andreopoulos B."/>
            <person name="Baker S."/>
            <person name="Barry K."/>
            <person name="Bills G."/>
            <person name="Bluhm B."/>
            <person name="Cannon C."/>
            <person name="Castanera R."/>
            <person name="Culley D."/>
            <person name="Daum C."/>
            <person name="Ezra D."/>
            <person name="Gonzalez J."/>
            <person name="Henrissat B."/>
            <person name="Kuo A."/>
            <person name="Liang C."/>
            <person name="Lipzen A."/>
            <person name="Lutzoni F."/>
            <person name="Magnuson J."/>
            <person name="Mondo S."/>
            <person name="Nolan M."/>
            <person name="Ohm R."/>
            <person name="Pangilinan J."/>
            <person name="Park H.-J."/>
            <person name="Ramirez L."/>
            <person name="Alfaro M."/>
            <person name="Sun H."/>
            <person name="Tritt A."/>
            <person name="Yoshinaga Y."/>
            <person name="Zwiers L.-H."/>
            <person name="Turgeon B."/>
            <person name="Goodwin S."/>
            <person name="Spatafora J."/>
            <person name="Crous P."/>
            <person name="Grigoriev I."/>
        </authorList>
    </citation>
    <scope>NUCLEOTIDE SEQUENCE</scope>
    <source>
        <strain evidence="8">CBS 116435</strain>
    </source>
</reference>
<feature type="region of interest" description="Disordered" evidence="5">
    <location>
        <begin position="1"/>
        <end position="158"/>
    </location>
</feature>
<dbReference type="InterPro" id="IPR012677">
    <property type="entry name" value="Nucleotide-bd_a/b_plait_sf"/>
</dbReference>
<feature type="domain" description="G-patch" evidence="7">
    <location>
        <begin position="515"/>
        <end position="561"/>
    </location>
</feature>
<evidence type="ECO:0000313" key="8">
    <source>
        <dbReference type="EMBL" id="KAF2724722.1"/>
    </source>
</evidence>
<feature type="compositionally biased region" description="Basic and acidic residues" evidence="5">
    <location>
        <begin position="62"/>
        <end position="76"/>
    </location>
</feature>
<protein>
    <recommendedName>
        <fullName evidence="10">G-patch domain-containing protein</fullName>
    </recommendedName>
</protein>
<sequence length="595" mass="67262">MDSYALRDRDEWRPRGGRQSSDRPSRRDLDGPGARDYYAHDRRQLIEYDDQDIRSRSRSRSPSREYRGAYNHDRGGSRRARSRERHPRETDVREDSLHVSRSDLLRAGQDLRRAYQPPRGPYQPSDRDYYERYDPNDDMYEEGEVDEDPPLYDGEDDIDPERRATTFLLIRRLKESTTEELFARGIEKLYRKDESEGATPGSLRRVLLIRDRMTDISACFAFAEFFSIADAKAAANAADALGEKMTIGSKKVEVSFPSRYNFQQASFGKPERNPRYLFELQEGEKYKYKIPTLYASVLRINEKAPSVEVEQPAAQSSHESRAVIPSKSVLNNDEPKAKKRKTQPGGTLPAQLALWQKKTEELHRQEQSMKADTKQPVTSVNPIPTTFEEPIHQSFIHGTSCYLCKTVIPQANLERHVKESKAHAKHIEDAQKVEDAYAFMKRKGVDPEATLKMVVTERADEDIAQPTYTDRAALRRQEELRAKAAKVASSNQPAAFSLKDVARGKNRSPSPPKPSFNIGSKLLQKSGWKEGQGLGANGEGRTEGIEQGIYAAGVGLGHASSKKGDAIEEAEKATKGSGFADKTWEVARDRFNAMG</sequence>
<dbReference type="OrthoDB" id="29221at2759"/>
<feature type="compositionally biased region" description="Basic and acidic residues" evidence="5">
    <location>
        <begin position="125"/>
        <end position="135"/>
    </location>
</feature>
<feature type="region of interest" description="Disordered" evidence="5">
    <location>
        <begin position="309"/>
        <end position="346"/>
    </location>
</feature>
<dbReference type="InterPro" id="IPR000467">
    <property type="entry name" value="G_patch_dom"/>
</dbReference>